<keyword evidence="3" id="KW-0808">Transferase</keyword>
<dbReference type="AlphaFoldDB" id="A0A080LRU1"/>
<protein>
    <submittedName>
        <fullName evidence="3">UDP-4-amino-4, 6-dideoxy-N-acetyl-alpha-D-glucosamine transaminase</fullName>
        <ecNumber evidence="3">2.6.1.34</ecNumber>
    </submittedName>
</protein>
<gene>
    <name evidence="3" type="primary">pglE</name>
    <name evidence="3" type="ORF">AW09_003922</name>
</gene>
<comment type="caution">
    <text evidence="3">The sequence shown here is derived from an EMBL/GenBank/DDBJ whole genome shotgun (WGS) entry which is preliminary data.</text>
</comment>
<dbReference type="PANTHER" id="PTHR30244">
    <property type="entry name" value="TRANSAMINASE"/>
    <property type="match status" value="1"/>
</dbReference>
<dbReference type="SUPFAM" id="SSF53383">
    <property type="entry name" value="PLP-dependent transferases"/>
    <property type="match status" value="1"/>
</dbReference>
<comment type="similarity">
    <text evidence="1 2">Belongs to the DegT/DnrJ/EryC1 family.</text>
</comment>
<reference evidence="3 4" key="1">
    <citation type="submission" date="2014-02" db="EMBL/GenBank/DDBJ databases">
        <title>Expanding our view of genomic diversity in Candidatus Accumulibacter clades.</title>
        <authorList>
            <person name="Skennerton C.T."/>
            <person name="Barr J.J."/>
            <person name="Slater F.R."/>
            <person name="Bond P.L."/>
            <person name="Tyson G.W."/>
        </authorList>
    </citation>
    <scope>NUCLEOTIDE SEQUENCE [LARGE SCALE GENOMIC DNA]</scope>
    <source>
        <strain evidence="4">BA-91</strain>
    </source>
</reference>
<keyword evidence="3" id="KW-0032">Aminotransferase</keyword>
<dbReference type="InterPro" id="IPR015424">
    <property type="entry name" value="PyrdxlP-dep_Trfase"/>
</dbReference>
<accession>A0A080LRU1</accession>
<organism evidence="3 4">
    <name type="scientific">Candidatus Accumulibacter phosphatis</name>
    <dbReference type="NCBI Taxonomy" id="327160"/>
    <lineage>
        <taxon>Bacteria</taxon>
        <taxon>Pseudomonadati</taxon>
        <taxon>Pseudomonadota</taxon>
        <taxon>Betaproteobacteria</taxon>
        <taxon>Candidatus Accumulibacter</taxon>
    </lineage>
</organism>
<dbReference type="GO" id="GO:0000271">
    <property type="term" value="P:polysaccharide biosynthetic process"/>
    <property type="evidence" value="ECO:0007669"/>
    <property type="project" value="TreeGrafter"/>
</dbReference>
<evidence type="ECO:0000313" key="3">
    <source>
        <dbReference type="EMBL" id="KFB70958.1"/>
    </source>
</evidence>
<dbReference type="EMBL" id="JDVG02000620">
    <property type="protein sequence ID" value="KFB70958.1"/>
    <property type="molecule type" value="Genomic_DNA"/>
</dbReference>
<evidence type="ECO:0000256" key="1">
    <source>
        <dbReference type="ARBA" id="ARBA00037999"/>
    </source>
</evidence>
<evidence type="ECO:0000256" key="2">
    <source>
        <dbReference type="RuleBase" id="RU004508"/>
    </source>
</evidence>
<dbReference type="EC" id="2.6.1.34" evidence="3"/>
<proteinExistence type="inferred from homology"/>
<dbReference type="InterPro" id="IPR015421">
    <property type="entry name" value="PyrdxlP-dep_Trfase_major"/>
</dbReference>
<dbReference type="Pfam" id="PF01041">
    <property type="entry name" value="DegT_DnrJ_EryC1"/>
    <property type="match status" value="1"/>
</dbReference>
<dbReference type="Gene3D" id="3.40.640.10">
    <property type="entry name" value="Type I PLP-dependent aspartate aminotransferase-like (Major domain)"/>
    <property type="match status" value="1"/>
</dbReference>
<name>A0A080LRU1_9PROT</name>
<dbReference type="GO" id="GO:0030170">
    <property type="term" value="F:pyridoxal phosphate binding"/>
    <property type="evidence" value="ECO:0007669"/>
    <property type="project" value="TreeGrafter"/>
</dbReference>
<dbReference type="GO" id="GO:0047302">
    <property type="term" value="F:UDP-2-acetamido-4-amino-2,4,6-trideoxyglucose transaminase activity"/>
    <property type="evidence" value="ECO:0007669"/>
    <property type="project" value="UniProtKB-EC"/>
</dbReference>
<dbReference type="PANTHER" id="PTHR30244:SF34">
    <property type="entry name" value="DTDP-4-AMINO-4,6-DIDEOXYGALACTOSE TRANSAMINASE"/>
    <property type="match status" value="1"/>
</dbReference>
<sequence>MVQGISPGNLLSESPSVKFVRFDPKPCGFPKPRISPLPNTPLFPSPSTWLCRSIPRRASRHFRHFSRGRYALGEAYRLAGLNREGVLLAPAYHCVTMLDPAMALEAEVHLYHLQADLSPDLDALEKLLASIKKPVKALLATHYFGIAKDFSRLKAFCVNREITLIEDCSHVLFTEHFRAAGTGSYGHFVVSSPYKFFACDDGGLLYTPEDHLLDRVKTVPATPVEELRGIKHAWEKSRSARITIGDISSIDLRLESLSACPVVPGNDEIEERSAPSALFSGALAHRESLRCSRLIVDQASITDNMRRRRENYHRWLEAVTRISNCQALFSDLPEHASPYMFPLYIAHPDPHFYWLKHLGVPIWRWDEMADSNCRISQDYRLHLLHLPCHQALTSNQLEWMIAALDKTLNRFSAKGFQ</sequence>
<evidence type="ECO:0000313" key="4">
    <source>
        <dbReference type="Proteomes" id="UP000020077"/>
    </source>
</evidence>
<dbReference type="InterPro" id="IPR000653">
    <property type="entry name" value="DegT/StrS_aminotransferase"/>
</dbReference>
<dbReference type="Proteomes" id="UP000020077">
    <property type="component" value="Unassembled WGS sequence"/>
</dbReference>
<keyword evidence="2" id="KW-0663">Pyridoxal phosphate</keyword>